<dbReference type="EMBL" id="UGJE01000002">
    <property type="protein sequence ID" value="STQ85960.1"/>
    <property type="molecule type" value="Genomic_DNA"/>
</dbReference>
<dbReference type="Proteomes" id="UP000029922">
    <property type="component" value="Unassembled WGS sequence"/>
</dbReference>
<dbReference type="GO" id="GO:0005886">
    <property type="term" value="C:plasma membrane"/>
    <property type="evidence" value="ECO:0007669"/>
    <property type="project" value="UniProtKB-SubCell"/>
</dbReference>
<gene>
    <name evidence="12" type="ORF">LS73_002130</name>
    <name evidence="11" type="ORF">NCTC12714_00750</name>
</gene>
<keyword evidence="5 10" id="KW-0812">Transmembrane</keyword>
<dbReference type="InterPro" id="IPR002528">
    <property type="entry name" value="MATE_fam"/>
</dbReference>
<evidence type="ECO:0000256" key="4">
    <source>
        <dbReference type="ARBA" id="ARBA00022475"/>
    </source>
</evidence>
<organism evidence="11 14">
    <name type="scientific">Helicobacter muridarum</name>
    <dbReference type="NCBI Taxonomy" id="216"/>
    <lineage>
        <taxon>Bacteria</taxon>
        <taxon>Pseudomonadati</taxon>
        <taxon>Campylobacterota</taxon>
        <taxon>Epsilonproteobacteria</taxon>
        <taxon>Campylobacterales</taxon>
        <taxon>Helicobacteraceae</taxon>
        <taxon>Helicobacter</taxon>
    </lineage>
</organism>
<dbReference type="GO" id="GO:0015297">
    <property type="term" value="F:antiporter activity"/>
    <property type="evidence" value="ECO:0007669"/>
    <property type="project" value="UniProtKB-KW"/>
</dbReference>
<evidence type="ECO:0000256" key="7">
    <source>
        <dbReference type="ARBA" id="ARBA00023065"/>
    </source>
</evidence>
<dbReference type="Pfam" id="PF01554">
    <property type="entry name" value="MatE"/>
    <property type="match status" value="2"/>
</dbReference>
<feature type="transmembrane region" description="Helical" evidence="10">
    <location>
        <begin position="50"/>
        <end position="71"/>
    </location>
</feature>
<dbReference type="RefSeq" id="WP_034556709.1">
    <property type="nucleotide sequence ID" value="NZ_FZML01000005.1"/>
</dbReference>
<keyword evidence="14" id="KW-1185">Reference proteome</keyword>
<evidence type="ECO:0000313" key="12">
    <source>
        <dbReference type="EMBL" id="TLE01097.1"/>
    </source>
</evidence>
<evidence type="ECO:0000256" key="10">
    <source>
        <dbReference type="SAM" id="Phobius"/>
    </source>
</evidence>
<feature type="transmembrane region" description="Helical" evidence="10">
    <location>
        <begin position="245"/>
        <end position="262"/>
    </location>
</feature>
<feature type="transmembrane region" description="Helical" evidence="10">
    <location>
        <begin position="92"/>
        <end position="110"/>
    </location>
</feature>
<keyword evidence="2" id="KW-0813">Transport</keyword>
<feature type="transmembrane region" description="Helical" evidence="10">
    <location>
        <begin position="130"/>
        <end position="153"/>
    </location>
</feature>
<evidence type="ECO:0000256" key="1">
    <source>
        <dbReference type="ARBA" id="ARBA00004651"/>
    </source>
</evidence>
<dbReference type="OrthoDB" id="9805232at2"/>
<evidence type="ECO:0000313" key="14">
    <source>
        <dbReference type="Proteomes" id="UP000255139"/>
    </source>
</evidence>
<dbReference type="InterPro" id="IPR048279">
    <property type="entry name" value="MdtK-like"/>
</dbReference>
<dbReference type="PANTHER" id="PTHR43298:SF2">
    <property type="entry name" value="FMN_FAD EXPORTER YEEO-RELATED"/>
    <property type="match status" value="1"/>
</dbReference>
<dbReference type="PIRSF" id="PIRSF006603">
    <property type="entry name" value="DinF"/>
    <property type="match status" value="1"/>
</dbReference>
<evidence type="ECO:0000313" key="11">
    <source>
        <dbReference type="EMBL" id="STQ85960.1"/>
    </source>
</evidence>
<feature type="transmembrane region" description="Helical" evidence="10">
    <location>
        <begin position="165"/>
        <end position="185"/>
    </location>
</feature>
<keyword evidence="7" id="KW-0406">Ion transport</keyword>
<keyword evidence="4" id="KW-1003">Cell membrane</keyword>
<proteinExistence type="predicted"/>
<dbReference type="Proteomes" id="UP000255139">
    <property type="component" value="Unassembled WGS sequence"/>
</dbReference>
<dbReference type="NCBIfam" id="TIGR00797">
    <property type="entry name" value="matE"/>
    <property type="match status" value="1"/>
</dbReference>
<name>A0A099U1C2_9HELI</name>
<sequence>MSTTRAKIANILNIAIPSALQSGLDMLNLFIALFFLSNISPLYFTALSLGANYIIIFYPVSAIFGIGANVLMSRRYGAKNYTEMNEVCSTMLYSALIFCIPLLLVSYIGIPLYLQALDLSYELYSLSYSYVLITIFAIPAIMVKNIIISAFAATGDTKPPFYIKIVMTCLSIIGNSILINGAFGIDSMGLFGAAAISVFISYLELLALFLLIKFSKTRLELLLVFRWIFLKNGLKVAIPTGLERIFTIISLNVILIFVGKYAEIYGDSAINGFQAGAKIESFAFVPGFSFMLAIMSLMGQCIGVKDYKLAFEYTKLCAILSSIILGLCGILLAVFARPLSLIFMSKDLIAVDISAMYLIIIGLSQIPLILSFVYDGALRGAGWTQIPLFVNIISISLFRLLPMLIATSQDWHLYSLFVIIFIETYIRAAIFYIIFRSGVWQKKRNL</sequence>
<dbReference type="GO" id="GO:0006811">
    <property type="term" value="P:monoatomic ion transport"/>
    <property type="evidence" value="ECO:0007669"/>
    <property type="project" value="UniProtKB-KW"/>
</dbReference>
<feature type="transmembrane region" description="Helical" evidence="10">
    <location>
        <begin position="316"/>
        <end position="335"/>
    </location>
</feature>
<evidence type="ECO:0000256" key="3">
    <source>
        <dbReference type="ARBA" id="ARBA00022449"/>
    </source>
</evidence>
<dbReference type="GO" id="GO:0042910">
    <property type="term" value="F:xenobiotic transmembrane transporter activity"/>
    <property type="evidence" value="ECO:0007669"/>
    <property type="project" value="InterPro"/>
</dbReference>
<feature type="transmembrane region" description="Helical" evidence="10">
    <location>
        <begin position="386"/>
        <end position="405"/>
    </location>
</feature>
<feature type="transmembrane region" description="Helical" evidence="10">
    <location>
        <begin position="191"/>
        <end position="212"/>
    </location>
</feature>
<evidence type="ECO:0000256" key="6">
    <source>
        <dbReference type="ARBA" id="ARBA00022989"/>
    </source>
</evidence>
<keyword evidence="8 10" id="KW-0472">Membrane</keyword>
<evidence type="ECO:0000256" key="8">
    <source>
        <dbReference type="ARBA" id="ARBA00023136"/>
    </source>
</evidence>
<reference evidence="12 13" key="1">
    <citation type="journal article" date="2014" name="Genome Announc.">
        <title>Draft genome sequences of eight enterohepatic helicobacter species isolated from both laboratory and wild rodents.</title>
        <authorList>
            <person name="Sheh A."/>
            <person name="Shen Z."/>
            <person name="Fox J.G."/>
        </authorList>
    </citation>
    <scope>NUCLEOTIDE SEQUENCE [LARGE SCALE GENOMIC DNA]</scope>
    <source>
        <strain evidence="12 13">ST1</strain>
    </source>
</reference>
<keyword evidence="6 10" id="KW-1133">Transmembrane helix</keyword>
<comment type="subcellular location">
    <subcellularLocation>
        <location evidence="1">Cell membrane</location>
        <topology evidence="1">Multi-pass membrane protein</topology>
    </subcellularLocation>
</comment>
<protein>
    <recommendedName>
        <fullName evidence="9">Multidrug-efflux transporter</fullName>
    </recommendedName>
</protein>
<accession>A0A099U1C2</accession>
<dbReference type="STRING" id="216.LS73_00640"/>
<dbReference type="PANTHER" id="PTHR43298">
    <property type="entry name" value="MULTIDRUG RESISTANCE PROTEIN NORM-RELATED"/>
    <property type="match status" value="1"/>
</dbReference>
<evidence type="ECO:0000256" key="9">
    <source>
        <dbReference type="ARBA" id="ARBA00031636"/>
    </source>
</evidence>
<dbReference type="CDD" id="cd13137">
    <property type="entry name" value="MATE_NorM_like"/>
    <property type="match status" value="1"/>
</dbReference>
<dbReference type="EMBL" id="JRPD02000003">
    <property type="protein sequence ID" value="TLE01097.1"/>
    <property type="molecule type" value="Genomic_DNA"/>
</dbReference>
<reference evidence="11 14" key="2">
    <citation type="submission" date="2018-06" db="EMBL/GenBank/DDBJ databases">
        <authorList>
            <consortium name="Pathogen Informatics"/>
            <person name="Doyle S."/>
        </authorList>
    </citation>
    <scope>NUCLEOTIDE SEQUENCE [LARGE SCALE GENOMIC DNA]</scope>
    <source>
        <strain evidence="11 14">NCTC12714</strain>
    </source>
</reference>
<evidence type="ECO:0000256" key="5">
    <source>
        <dbReference type="ARBA" id="ARBA00022692"/>
    </source>
</evidence>
<feature type="transmembrane region" description="Helical" evidence="10">
    <location>
        <begin position="411"/>
        <end position="435"/>
    </location>
</feature>
<keyword evidence="3" id="KW-0050">Antiport</keyword>
<dbReference type="InterPro" id="IPR050222">
    <property type="entry name" value="MATE_MdtK"/>
</dbReference>
<evidence type="ECO:0000313" key="13">
    <source>
        <dbReference type="Proteomes" id="UP000029922"/>
    </source>
</evidence>
<dbReference type="AlphaFoldDB" id="A0A099U1C2"/>
<evidence type="ECO:0000256" key="2">
    <source>
        <dbReference type="ARBA" id="ARBA00022448"/>
    </source>
</evidence>
<feature type="transmembrane region" description="Helical" evidence="10">
    <location>
        <begin position="282"/>
        <end position="304"/>
    </location>
</feature>
<feature type="transmembrane region" description="Helical" evidence="10">
    <location>
        <begin position="355"/>
        <end position="374"/>
    </location>
</feature>